<dbReference type="GO" id="GO:0005524">
    <property type="term" value="F:ATP binding"/>
    <property type="evidence" value="ECO:0007669"/>
    <property type="project" value="UniProtKB-KW"/>
</dbReference>
<reference evidence="7 8" key="1">
    <citation type="journal article" date="2020" name="Mol. Plant">
        <title>The Chromosome-Based Rubber Tree Genome Provides New Insights into Spurge Genome Evolution and Rubber Biosynthesis.</title>
        <authorList>
            <person name="Liu J."/>
            <person name="Shi C."/>
            <person name="Shi C.C."/>
            <person name="Li W."/>
            <person name="Zhang Q.J."/>
            <person name="Zhang Y."/>
            <person name="Li K."/>
            <person name="Lu H.F."/>
            <person name="Shi C."/>
            <person name="Zhu S.T."/>
            <person name="Xiao Z.Y."/>
            <person name="Nan H."/>
            <person name="Yue Y."/>
            <person name="Zhu X.G."/>
            <person name="Wu Y."/>
            <person name="Hong X.N."/>
            <person name="Fan G.Y."/>
            <person name="Tong Y."/>
            <person name="Zhang D."/>
            <person name="Mao C.L."/>
            <person name="Liu Y.L."/>
            <person name="Hao S.J."/>
            <person name="Liu W.Q."/>
            <person name="Lv M.Q."/>
            <person name="Zhang H.B."/>
            <person name="Liu Y."/>
            <person name="Hu-Tang G.R."/>
            <person name="Wang J.P."/>
            <person name="Wang J.H."/>
            <person name="Sun Y.H."/>
            <person name="Ni S.B."/>
            <person name="Chen W.B."/>
            <person name="Zhang X.C."/>
            <person name="Jiao Y.N."/>
            <person name="Eichler E.E."/>
            <person name="Li G.H."/>
            <person name="Liu X."/>
            <person name="Gao L.Z."/>
        </authorList>
    </citation>
    <scope>NUCLEOTIDE SEQUENCE [LARGE SCALE GENOMIC DNA]</scope>
    <source>
        <strain evidence="8">cv. GT1</strain>
        <tissue evidence="7">Leaf</tissue>
    </source>
</reference>
<keyword evidence="3" id="KW-0611">Plant defense</keyword>
<name>A0A6A6N1J6_HEVBR</name>
<dbReference type="FunFam" id="3.40.50.300:FF:001091">
    <property type="entry name" value="Probable disease resistance protein At1g61300"/>
    <property type="match status" value="1"/>
</dbReference>
<evidence type="ECO:0000256" key="2">
    <source>
        <dbReference type="ARBA" id="ARBA00022741"/>
    </source>
</evidence>
<dbReference type="InterPro" id="IPR027417">
    <property type="entry name" value="P-loop_NTPase"/>
</dbReference>
<dbReference type="SUPFAM" id="SSF52540">
    <property type="entry name" value="P-loop containing nucleoside triphosphate hydrolases"/>
    <property type="match status" value="1"/>
</dbReference>
<dbReference type="Pfam" id="PF00931">
    <property type="entry name" value="NB-ARC"/>
    <property type="match status" value="1"/>
</dbReference>
<dbReference type="InterPro" id="IPR002182">
    <property type="entry name" value="NB-ARC"/>
</dbReference>
<dbReference type="Pfam" id="PF18052">
    <property type="entry name" value="Rx_N"/>
    <property type="match status" value="1"/>
</dbReference>
<dbReference type="GO" id="GO:0006952">
    <property type="term" value="P:defense response"/>
    <property type="evidence" value="ECO:0007669"/>
    <property type="project" value="UniProtKB-KW"/>
</dbReference>
<dbReference type="PANTHER" id="PTHR36766:SF40">
    <property type="entry name" value="DISEASE RESISTANCE PROTEIN RGA3"/>
    <property type="match status" value="1"/>
</dbReference>
<evidence type="ECO:0000256" key="3">
    <source>
        <dbReference type="ARBA" id="ARBA00022821"/>
    </source>
</evidence>
<keyword evidence="1" id="KW-0677">Repeat</keyword>
<evidence type="ECO:0000256" key="4">
    <source>
        <dbReference type="ARBA" id="ARBA00022840"/>
    </source>
</evidence>
<evidence type="ECO:0008006" key="9">
    <source>
        <dbReference type="Google" id="ProtNLM"/>
    </source>
</evidence>
<evidence type="ECO:0000259" key="5">
    <source>
        <dbReference type="Pfam" id="PF00931"/>
    </source>
</evidence>
<comment type="caution">
    <text evidence="7">The sequence shown here is derived from an EMBL/GenBank/DDBJ whole genome shotgun (WGS) entry which is preliminary data.</text>
</comment>
<proteinExistence type="predicted"/>
<dbReference type="EMBL" id="JAAGAX010000003">
    <property type="protein sequence ID" value="KAF2319540.1"/>
    <property type="molecule type" value="Genomic_DNA"/>
</dbReference>
<gene>
    <name evidence="7" type="ORF">GH714_016877</name>
</gene>
<evidence type="ECO:0000313" key="7">
    <source>
        <dbReference type="EMBL" id="KAF2319540.1"/>
    </source>
</evidence>
<dbReference type="PRINTS" id="PR00364">
    <property type="entry name" value="DISEASERSIST"/>
</dbReference>
<dbReference type="PANTHER" id="PTHR36766">
    <property type="entry name" value="PLANT BROAD-SPECTRUM MILDEW RESISTANCE PROTEIN RPW8"/>
    <property type="match status" value="1"/>
</dbReference>
<dbReference type="AlphaFoldDB" id="A0A6A6N1J6"/>
<accession>A0A6A6N1J6</accession>
<dbReference type="InterPro" id="IPR041118">
    <property type="entry name" value="Rx_N"/>
</dbReference>
<feature type="domain" description="NB-ARC" evidence="5">
    <location>
        <begin position="173"/>
        <end position="324"/>
    </location>
</feature>
<evidence type="ECO:0000259" key="6">
    <source>
        <dbReference type="Pfam" id="PF18052"/>
    </source>
</evidence>
<dbReference type="Proteomes" id="UP000467840">
    <property type="component" value="Chromosome 10"/>
</dbReference>
<dbReference type="Gene3D" id="1.20.5.4130">
    <property type="match status" value="1"/>
</dbReference>
<keyword evidence="4" id="KW-0067">ATP-binding</keyword>
<evidence type="ECO:0000313" key="8">
    <source>
        <dbReference type="Proteomes" id="UP000467840"/>
    </source>
</evidence>
<keyword evidence="2" id="KW-0547">Nucleotide-binding</keyword>
<protein>
    <recommendedName>
        <fullName evidence="9">Rx N-terminal domain-containing protein</fullName>
    </recommendedName>
</protein>
<keyword evidence="8" id="KW-1185">Reference proteome</keyword>
<organism evidence="7 8">
    <name type="scientific">Hevea brasiliensis</name>
    <name type="common">Para rubber tree</name>
    <name type="synonym">Siphonia brasiliensis</name>
    <dbReference type="NCBI Taxonomy" id="3981"/>
    <lineage>
        <taxon>Eukaryota</taxon>
        <taxon>Viridiplantae</taxon>
        <taxon>Streptophyta</taxon>
        <taxon>Embryophyta</taxon>
        <taxon>Tracheophyta</taxon>
        <taxon>Spermatophyta</taxon>
        <taxon>Magnoliopsida</taxon>
        <taxon>eudicotyledons</taxon>
        <taxon>Gunneridae</taxon>
        <taxon>Pentapetalae</taxon>
        <taxon>rosids</taxon>
        <taxon>fabids</taxon>
        <taxon>Malpighiales</taxon>
        <taxon>Euphorbiaceae</taxon>
        <taxon>Crotonoideae</taxon>
        <taxon>Micrandreae</taxon>
        <taxon>Hevea</taxon>
    </lineage>
</organism>
<evidence type="ECO:0000256" key="1">
    <source>
        <dbReference type="ARBA" id="ARBA00022737"/>
    </source>
</evidence>
<dbReference type="Gene3D" id="3.40.50.300">
    <property type="entry name" value="P-loop containing nucleotide triphosphate hydrolases"/>
    <property type="match status" value="1"/>
</dbReference>
<dbReference type="GO" id="GO:0043531">
    <property type="term" value="F:ADP binding"/>
    <property type="evidence" value="ECO:0007669"/>
    <property type="project" value="InterPro"/>
</dbReference>
<sequence>MAEQIPFTIAENLFSKLTSFASEEIGLVYGFKNDLRRLQTTLSTIKAILLDAEEKQEQSHAVKDWIKRLKDVVYDADDLLDDVATEGLRRKVEGQGRMVRKVCDFFSSSNQIAFRFKMGHRIKDIKKRLDDVAKDISTFGFIASNQGVANMQVMNNWRETDSFVLKSEFIGREADKEKIIESLLSPNNQSNVSIVAIVGFGGLGKTALAQLVFNDEKVENCFDLKKWVCISEESNVQMLVKMILKSATSDEVLNWPLEQLQIRLRQCLEGKKYLLVLDDVWKVNYKIWGQLRKYLMVGAIGSKILVTTRNKSVALDMDVDSPYELGGLTED</sequence>
<feature type="domain" description="Disease resistance N-terminal" evidence="6">
    <location>
        <begin position="11"/>
        <end position="95"/>
    </location>
</feature>